<evidence type="ECO:0000256" key="4">
    <source>
        <dbReference type="ARBA" id="ARBA00044877"/>
    </source>
</evidence>
<evidence type="ECO:0000313" key="9">
    <source>
        <dbReference type="Proteomes" id="UP000244810"/>
    </source>
</evidence>
<comment type="function">
    <text evidence="1 5">NHase catalyzes the hydration of various nitrile compounds to the corresponding amides.</text>
</comment>
<dbReference type="GO" id="GO:0046914">
    <property type="term" value="F:transition metal ion binding"/>
    <property type="evidence" value="ECO:0007669"/>
    <property type="project" value="InterPro"/>
</dbReference>
<dbReference type="InterPro" id="IPR042262">
    <property type="entry name" value="CN_hydtase_beta_C"/>
</dbReference>
<dbReference type="Gene3D" id="2.30.30.50">
    <property type="match status" value="1"/>
</dbReference>
<dbReference type="InterPro" id="IPR008990">
    <property type="entry name" value="Elect_transpt_acc-like_dom_sf"/>
</dbReference>
<dbReference type="InterPro" id="IPR003168">
    <property type="entry name" value="Nitrile_hydratase_bsu"/>
</dbReference>
<dbReference type="OrthoDB" id="3478924at2"/>
<evidence type="ECO:0000256" key="3">
    <source>
        <dbReference type="ARBA" id="ARBA00023239"/>
    </source>
</evidence>
<sequence>MNGPHDLGGKMGFGPVLPEADEPWFHAPWEARALGVVLACGALGRWNLDESRHARECLPPATYYAASYYEIWIRALEVLLTRHGLVTPDELAMGHAPEGPADARRLSAERVPAVLARGGPCDRQVDKAPRFAAGQRVRAKNAHPRGHTRLPIYLAGKQGVIDSDHGGFVLPDSNAHGLGETPQRLYTVVFDAAEVWGADSEPGLTISADLWEGYLDHA</sequence>
<gene>
    <name evidence="8" type="primary">nthB</name>
    <name evidence="8" type="ORF">DDE23_07780</name>
</gene>
<comment type="similarity">
    <text evidence="2 5">Belongs to the nitrile hydratase subunit beta family.</text>
</comment>
<evidence type="ECO:0000256" key="1">
    <source>
        <dbReference type="ARBA" id="ARBA00004042"/>
    </source>
</evidence>
<dbReference type="InterPro" id="IPR024690">
    <property type="entry name" value="CN_hydtase_beta_dom_C"/>
</dbReference>
<dbReference type="RefSeq" id="WP_107751405.1">
    <property type="nucleotide sequence ID" value="NZ_QBKF01000004.1"/>
</dbReference>
<reference evidence="8 9" key="1">
    <citation type="journal article" date="2011" name="Syst. Appl. Microbiol.">
        <title>Defluviimonas denitrificans gen. nov., sp. nov., and Pararhodobacter aggregans gen. nov., sp. nov., non-phototrophic Rhodobacteraceae from the biofilter of a marine aquaculture.</title>
        <authorList>
            <person name="Foesel B.U."/>
            <person name="Drake H.L."/>
            <person name="Schramm A."/>
        </authorList>
    </citation>
    <scope>NUCLEOTIDE SEQUENCE [LARGE SCALE GENOMIC DNA]</scope>
    <source>
        <strain evidence="8 9">D1-19</strain>
    </source>
</reference>
<evidence type="ECO:0000259" key="7">
    <source>
        <dbReference type="Pfam" id="PF21006"/>
    </source>
</evidence>
<accession>A0A2T7UTY1</accession>
<dbReference type="EMBL" id="QDDR01000003">
    <property type="protein sequence ID" value="PVE48031.1"/>
    <property type="molecule type" value="Genomic_DNA"/>
</dbReference>
<evidence type="ECO:0000256" key="5">
    <source>
        <dbReference type="PIRNR" id="PIRNR001427"/>
    </source>
</evidence>
<dbReference type="Pfam" id="PF21006">
    <property type="entry name" value="NHase_beta_N"/>
    <property type="match status" value="1"/>
</dbReference>
<feature type="domain" description="Nitrile hydratase beta subunit-like N-terminal" evidence="7">
    <location>
        <begin position="1"/>
        <end position="98"/>
    </location>
</feature>
<dbReference type="Gene3D" id="1.10.472.20">
    <property type="entry name" value="Nitrile hydratase, beta subunit"/>
    <property type="match status" value="1"/>
</dbReference>
<evidence type="ECO:0000313" key="8">
    <source>
        <dbReference type="EMBL" id="PVE48031.1"/>
    </source>
</evidence>
<protein>
    <recommendedName>
        <fullName evidence="5">Nitrile hydratase subunit beta</fullName>
        <shortName evidence="5">NHase</shortName>
        <ecNumber evidence="5">4.2.1.84</ecNumber>
    </recommendedName>
</protein>
<dbReference type="GO" id="GO:0018822">
    <property type="term" value="F:nitrile hydratase activity"/>
    <property type="evidence" value="ECO:0007669"/>
    <property type="project" value="UniProtKB-EC"/>
</dbReference>
<evidence type="ECO:0000259" key="6">
    <source>
        <dbReference type="Pfam" id="PF02211"/>
    </source>
</evidence>
<comment type="catalytic activity">
    <reaction evidence="4 5">
        <text>an aliphatic primary amide = an aliphatic nitrile + H2O</text>
        <dbReference type="Rhea" id="RHEA:12673"/>
        <dbReference type="ChEBI" id="CHEBI:15377"/>
        <dbReference type="ChEBI" id="CHEBI:65285"/>
        <dbReference type="ChEBI" id="CHEBI:80291"/>
        <dbReference type="EC" id="4.2.1.84"/>
    </reaction>
</comment>
<dbReference type="InterPro" id="IPR049054">
    <property type="entry name" value="CN_hydtase_beta-like_N"/>
</dbReference>
<dbReference type="SUPFAM" id="SSF50090">
    <property type="entry name" value="Electron transport accessory proteins"/>
    <property type="match status" value="1"/>
</dbReference>
<dbReference type="NCBIfam" id="TIGR03888">
    <property type="entry name" value="nitrile_beta"/>
    <property type="match status" value="1"/>
</dbReference>
<dbReference type="PIRSF" id="PIRSF001427">
    <property type="entry name" value="NHase_beta"/>
    <property type="match status" value="1"/>
</dbReference>
<dbReference type="Pfam" id="PF02211">
    <property type="entry name" value="NHase_beta_C"/>
    <property type="match status" value="1"/>
</dbReference>
<dbReference type="AlphaFoldDB" id="A0A2T7UTY1"/>
<keyword evidence="3 5" id="KW-0456">Lyase</keyword>
<dbReference type="Proteomes" id="UP000244810">
    <property type="component" value="Unassembled WGS sequence"/>
</dbReference>
<proteinExistence type="inferred from homology"/>
<keyword evidence="9" id="KW-1185">Reference proteome</keyword>
<organism evidence="8 9">
    <name type="scientific">Pararhodobacter aggregans</name>
    <dbReference type="NCBI Taxonomy" id="404875"/>
    <lineage>
        <taxon>Bacteria</taxon>
        <taxon>Pseudomonadati</taxon>
        <taxon>Pseudomonadota</taxon>
        <taxon>Alphaproteobacteria</taxon>
        <taxon>Rhodobacterales</taxon>
        <taxon>Paracoccaceae</taxon>
        <taxon>Pararhodobacter</taxon>
    </lineage>
</organism>
<dbReference type="EC" id="4.2.1.84" evidence="5"/>
<feature type="domain" description="Nitrile hydratase beta subunit" evidence="6">
    <location>
        <begin position="120"/>
        <end position="216"/>
    </location>
</feature>
<name>A0A2T7UTY1_9RHOB</name>
<comment type="caution">
    <text evidence="8">The sequence shown here is derived from an EMBL/GenBank/DDBJ whole genome shotgun (WGS) entry which is preliminary data.</text>
</comment>
<evidence type="ECO:0000256" key="2">
    <source>
        <dbReference type="ARBA" id="ARBA00009098"/>
    </source>
</evidence>